<evidence type="ECO:0000313" key="3">
    <source>
        <dbReference type="Proteomes" id="UP000000844"/>
    </source>
</evidence>
<feature type="region of interest" description="Disordered" evidence="1">
    <location>
        <begin position="97"/>
        <end position="123"/>
    </location>
</feature>
<feature type="compositionally biased region" description="Acidic residues" evidence="1">
    <location>
        <begin position="103"/>
        <end position="113"/>
    </location>
</feature>
<dbReference type="Proteomes" id="UP000000844">
    <property type="component" value="Chromosome"/>
</dbReference>
<sequence>MVPLLTKLACRTFAVLLLISGVAIGVHMGLTDKGITPADDPRAVAQNDLANTQEEQQEDTYDWHASYAKNAANQDASSKAESMADVAADQAKALDGAYKDAKEEAEEKEEEEGSGGGSTVDIPSSCKEFSGNKAAGCALLQEAGFGLDQMGCLEPLWDKESGWNEKASNPSGAYGIPQALPGDKMASHGDDWQTNPDTQIRWGLDYIKGRYGDPCSAWDHSQANGWY</sequence>
<dbReference type="InterPro" id="IPR023346">
    <property type="entry name" value="Lysozyme-like_dom_sf"/>
</dbReference>
<dbReference type="HOGENOM" id="CLU_059319_2_0_11"/>
<dbReference type="RefSeq" id="WP_013016017.1">
    <property type="nucleotide sequence ID" value="NC_013947.1"/>
</dbReference>
<evidence type="ECO:0008006" key="4">
    <source>
        <dbReference type="Google" id="ProtNLM"/>
    </source>
</evidence>
<dbReference type="AlphaFoldDB" id="D3Q7U1"/>
<keyword evidence="3" id="KW-1185">Reference proteome</keyword>
<proteinExistence type="predicted"/>
<accession>D3Q7U1</accession>
<name>D3Q7U1_STANL</name>
<dbReference type="EMBL" id="CP001778">
    <property type="protein sequence ID" value="ADD40446.1"/>
    <property type="molecule type" value="Genomic_DNA"/>
</dbReference>
<dbReference type="STRING" id="446470.Snas_0734"/>
<organism evidence="2 3">
    <name type="scientific">Stackebrandtia nassauensis (strain DSM 44728 / CIP 108903 / NRRL B-16338 / NBRC 102104 / LLR-40K-21)</name>
    <dbReference type="NCBI Taxonomy" id="446470"/>
    <lineage>
        <taxon>Bacteria</taxon>
        <taxon>Bacillati</taxon>
        <taxon>Actinomycetota</taxon>
        <taxon>Actinomycetes</taxon>
        <taxon>Glycomycetales</taxon>
        <taxon>Glycomycetaceae</taxon>
        <taxon>Stackebrandtia</taxon>
    </lineage>
</organism>
<dbReference type="SUPFAM" id="SSF53955">
    <property type="entry name" value="Lysozyme-like"/>
    <property type="match status" value="1"/>
</dbReference>
<reference evidence="2 3" key="1">
    <citation type="journal article" date="2009" name="Stand. Genomic Sci.">
        <title>Complete genome sequence of Stackebrandtia nassauensis type strain (LLR-40K-21).</title>
        <authorList>
            <person name="Munk C."/>
            <person name="Lapidus A."/>
            <person name="Copeland A."/>
            <person name="Jando M."/>
            <person name="Mayilraj S."/>
            <person name="Glavina Del Rio T."/>
            <person name="Nolan M."/>
            <person name="Chen F."/>
            <person name="Lucas S."/>
            <person name="Tice H."/>
            <person name="Cheng J.F."/>
            <person name="Han C."/>
            <person name="Detter J.C."/>
            <person name="Bruce D."/>
            <person name="Goodwin L."/>
            <person name="Chain P."/>
            <person name="Pitluck S."/>
            <person name="Goker M."/>
            <person name="Ovchinikova G."/>
            <person name="Pati A."/>
            <person name="Ivanova N."/>
            <person name="Mavromatis K."/>
            <person name="Chen A."/>
            <person name="Palaniappan K."/>
            <person name="Land M."/>
            <person name="Hauser L."/>
            <person name="Chang Y.J."/>
            <person name="Jeffries C.D."/>
            <person name="Bristow J."/>
            <person name="Eisen J.A."/>
            <person name="Markowitz V."/>
            <person name="Hugenholtz P."/>
            <person name="Kyrpides N.C."/>
            <person name="Klenk H.P."/>
        </authorList>
    </citation>
    <scope>NUCLEOTIDE SEQUENCE [LARGE SCALE GENOMIC DNA]</scope>
    <source>
        <strain evidence="3">DSM 44728 / CIP 108903 / NRRL B-16338 / NBRC 102104 / LLR-40K-21</strain>
    </source>
</reference>
<evidence type="ECO:0000313" key="2">
    <source>
        <dbReference type="EMBL" id="ADD40446.1"/>
    </source>
</evidence>
<dbReference type="eggNOG" id="COG0741">
    <property type="taxonomic scope" value="Bacteria"/>
</dbReference>
<dbReference type="KEGG" id="sna:Snas_0734"/>
<gene>
    <name evidence="2" type="ordered locus">Snas_0734</name>
</gene>
<protein>
    <recommendedName>
        <fullName evidence="4">Transglycosylase SLT domain-containing protein</fullName>
    </recommendedName>
</protein>
<evidence type="ECO:0000256" key="1">
    <source>
        <dbReference type="SAM" id="MobiDB-lite"/>
    </source>
</evidence>
<dbReference type="Gene3D" id="1.10.530.10">
    <property type="match status" value="1"/>
</dbReference>